<feature type="binding site" description="covalent" evidence="8">
    <location>
        <position position="36"/>
    </location>
    <ligand>
        <name>heme c</name>
        <dbReference type="ChEBI" id="CHEBI:61717"/>
        <label>1</label>
    </ligand>
</feature>
<organism evidence="12 13">
    <name type="scientific">Pseudomethylobacillus aquaticus</name>
    <dbReference type="NCBI Taxonomy" id="2676064"/>
    <lineage>
        <taxon>Bacteria</taxon>
        <taxon>Pseudomonadati</taxon>
        <taxon>Pseudomonadota</taxon>
        <taxon>Betaproteobacteria</taxon>
        <taxon>Nitrosomonadales</taxon>
        <taxon>Methylophilaceae</taxon>
        <taxon>Pseudomethylobacillus</taxon>
    </lineage>
</organism>
<feature type="signal peptide" evidence="10">
    <location>
        <begin position="1"/>
        <end position="19"/>
    </location>
</feature>
<keyword evidence="10" id="KW-0732">Signal</keyword>
<dbReference type="SUPFAM" id="SSF46626">
    <property type="entry name" value="Cytochrome c"/>
    <property type="match status" value="2"/>
</dbReference>
<evidence type="ECO:0000313" key="13">
    <source>
        <dbReference type="Proteomes" id="UP000275137"/>
    </source>
</evidence>
<dbReference type="GO" id="GO:0042597">
    <property type="term" value="C:periplasmic space"/>
    <property type="evidence" value="ECO:0007669"/>
    <property type="project" value="UniProtKB-SubCell"/>
</dbReference>
<dbReference type="PANTHER" id="PTHR33751">
    <property type="entry name" value="CBB3-TYPE CYTOCHROME C OXIDASE SUBUNIT FIXP"/>
    <property type="match status" value="1"/>
</dbReference>
<feature type="domain" description="Cytochrome c" evidence="11">
    <location>
        <begin position="16"/>
        <end position="99"/>
    </location>
</feature>
<proteinExistence type="predicted"/>
<evidence type="ECO:0000256" key="7">
    <source>
        <dbReference type="ARBA" id="ARBA00023004"/>
    </source>
</evidence>
<keyword evidence="7 9" id="KW-0408">Iron</keyword>
<dbReference type="InterPro" id="IPR036909">
    <property type="entry name" value="Cyt_c-like_dom_sf"/>
</dbReference>
<dbReference type="PRINTS" id="PR00605">
    <property type="entry name" value="CYTCHROMECIC"/>
</dbReference>
<dbReference type="GO" id="GO:0005506">
    <property type="term" value="F:iron ion binding"/>
    <property type="evidence" value="ECO:0007669"/>
    <property type="project" value="InterPro"/>
</dbReference>
<dbReference type="InterPro" id="IPR008168">
    <property type="entry name" value="Cyt_C_IC"/>
</dbReference>
<evidence type="ECO:0000256" key="9">
    <source>
        <dbReference type="PIRSR" id="PIRSR000005-2"/>
    </source>
</evidence>
<keyword evidence="6" id="KW-0249">Electron transport</keyword>
<dbReference type="Proteomes" id="UP000275137">
    <property type="component" value="Unassembled WGS sequence"/>
</dbReference>
<evidence type="ECO:0000256" key="4">
    <source>
        <dbReference type="ARBA" id="ARBA00022723"/>
    </source>
</evidence>
<comment type="PTM">
    <text evidence="8">Binds 2 heme c groups covalently per subunit.</text>
</comment>
<dbReference type="GO" id="GO:0009055">
    <property type="term" value="F:electron transfer activity"/>
    <property type="evidence" value="ECO:0007669"/>
    <property type="project" value="InterPro"/>
</dbReference>
<reference evidence="12 13" key="1">
    <citation type="submission" date="2018-10" db="EMBL/GenBank/DDBJ databases">
        <authorList>
            <person name="Chen W.-M."/>
        </authorList>
    </citation>
    <scope>NUCLEOTIDE SEQUENCE [LARGE SCALE GENOMIC DNA]</scope>
    <source>
        <strain evidence="12 13">H-5</strain>
    </source>
</reference>
<evidence type="ECO:0000256" key="8">
    <source>
        <dbReference type="PIRSR" id="PIRSR000005-1"/>
    </source>
</evidence>
<dbReference type="GO" id="GO:0020037">
    <property type="term" value="F:heme binding"/>
    <property type="evidence" value="ECO:0007669"/>
    <property type="project" value="InterPro"/>
</dbReference>
<dbReference type="PANTHER" id="PTHR33751:SF9">
    <property type="entry name" value="CYTOCHROME C4"/>
    <property type="match status" value="1"/>
</dbReference>
<dbReference type="InterPro" id="IPR009056">
    <property type="entry name" value="Cyt_c-like_dom"/>
</dbReference>
<evidence type="ECO:0000259" key="11">
    <source>
        <dbReference type="PROSITE" id="PS51007"/>
    </source>
</evidence>
<dbReference type="AlphaFoldDB" id="A0A3N0UZ71"/>
<keyword evidence="5" id="KW-0574">Periplasm</keyword>
<dbReference type="Pfam" id="PF00034">
    <property type="entry name" value="Cytochrom_C"/>
    <property type="match status" value="2"/>
</dbReference>
<dbReference type="Gene3D" id="1.10.760.10">
    <property type="entry name" value="Cytochrome c-like domain"/>
    <property type="match status" value="2"/>
</dbReference>
<dbReference type="EMBL" id="RJVP01000004">
    <property type="protein sequence ID" value="ROH85866.1"/>
    <property type="molecule type" value="Genomic_DNA"/>
</dbReference>
<evidence type="ECO:0000256" key="6">
    <source>
        <dbReference type="ARBA" id="ARBA00022982"/>
    </source>
</evidence>
<evidence type="ECO:0000256" key="5">
    <source>
        <dbReference type="ARBA" id="ARBA00022764"/>
    </source>
</evidence>
<name>A0A3N0UZ71_9PROT</name>
<evidence type="ECO:0000256" key="1">
    <source>
        <dbReference type="ARBA" id="ARBA00004418"/>
    </source>
</evidence>
<dbReference type="InterPro" id="IPR024167">
    <property type="entry name" value="Cytochrome_c4-like"/>
</dbReference>
<feature type="binding site" description="axial binding residue" evidence="9">
    <location>
        <position position="76"/>
    </location>
    <ligand>
        <name>heme c</name>
        <dbReference type="ChEBI" id="CHEBI:61717"/>
        <label>1</label>
    </ligand>
    <ligandPart>
        <name>Fe</name>
        <dbReference type="ChEBI" id="CHEBI:18248"/>
    </ligandPart>
</feature>
<feature type="chain" id="PRO_5018240616" evidence="10">
    <location>
        <begin position="20"/>
        <end position="199"/>
    </location>
</feature>
<feature type="binding site" description="covalent" evidence="8">
    <location>
        <position position="133"/>
    </location>
    <ligand>
        <name>heme c</name>
        <dbReference type="ChEBI" id="CHEBI:61717"/>
        <label>2</label>
    </ligand>
</feature>
<accession>A0A3N0UZ71</accession>
<feature type="binding site" description="axial binding residue" evidence="9">
    <location>
        <position position="37"/>
    </location>
    <ligand>
        <name>heme c</name>
        <dbReference type="ChEBI" id="CHEBI:61717"/>
        <label>1</label>
    </ligand>
    <ligandPart>
        <name>Fe</name>
        <dbReference type="ChEBI" id="CHEBI:18248"/>
    </ligandPart>
</feature>
<keyword evidence="13" id="KW-1185">Reference proteome</keyword>
<evidence type="ECO:0000256" key="2">
    <source>
        <dbReference type="ARBA" id="ARBA00022448"/>
    </source>
</evidence>
<keyword evidence="4 9" id="KW-0479">Metal-binding</keyword>
<sequence>MLFAAGALGALLAVTTAQAAGDASKAAAAAQVCAACHGADGNSMIPMYPKLAGQHPEYINKQLQNFKSGDRKNAIMAGMVATLTPEDMENLAAYFATQAPKGGTAKSNGPGSVGEKIYKGGILGIGVPSCASCHGPSGAGIPTQFPRLAGQHADYIVAQLKTFRTGERANDGAKMMRMIAGKMSDQDMAAVADYIQGLR</sequence>
<keyword evidence="3 8" id="KW-0349">Heme</keyword>
<evidence type="ECO:0000313" key="12">
    <source>
        <dbReference type="EMBL" id="ROH85866.1"/>
    </source>
</evidence>
<keyword evidence="2" id="KW-0813">Transport</keyword>
<evidence type="ECO:0000256" key="3">
    <source>
        <dbReference type="ARBA" id="ARBA00022617"/>
    </source>
</evidence>
<gene>
    <name evidence="12" type="ORF">ED236_09030</name>
</gene>
<dbReference type="PIRSF" id="PIRSF000005">
    <property type="entry name" value="Cytochrome_c4"/>
    <property type="match status" value="1"/>
</dbReference>
<feature type="binding site" description="covalent" evidence="8">
    <location>
        <position position="33"/>
    </location>
    <ligand>
        <name>heme c</name>
        <dbReference type="ChEBI" id="CHEBI:61717"/>
        <label>1</label>
    </ligand>
</feature>
<protein>
    <submittedName>
        <fullName evidence="12">Cytochrome c4</fullName>
    </submittedName>
</protein>
<evidence type="ECO:0000256" key="10">
    <source>
        <dbReference type="SAM" id="SignalP"/>
    </source>
</evidence>
<feature type="binding site" description="covalent" evidence="8">
    <location>
        <position position="130"/>
    </location>
    <ligand>
        <name>heme c</name>
        <dbReference type="ChEBI" id="CHEBI:61717"/>
        <label>2</label>
    </ligand>
</feature>
<comment type="subcellular location">
    <subcellularLocation>
        <location evidence="1">Periplasm</location>
    </subcellularLocation>
</comment>
<dbReference type="InterPro" id="IPR050597">
    <property type="entry name" value="Cytochrome_c_Oxidase_Subunit"/>
</dbReference>
<feature type="binding site" description="axial binding residue" evidence="9">
    <location>
        <position position="176"/>
    </location>
    <ligand>
        <name>heme c</name>
        <dbReference type="ChEBI" id="CHEBI:61717"/>
        <label>2</label>
    </ligand>
    <ligandPart>
        <name>Fe</name>
        <dbReference type="ChEBI" id="CHEBI:18248"/>
    </ligandPart>
</feature>
<dbReference type="PROSITE" id="PS51007">
    <property type="entry name" value="CYTC"/>
    <property type="match status" value="2"/>
</dbReference>
<comment type="caution">
    <text evidence="12">The sequence shown here is derived from an EMBL/GenBank/DDBJ whole genome shotgun (WGS) entry which is preliminary data.</text>
</comment>
<feature type="binding site" description="axial binding residue" evidence="9">
    <location>
        <position position="134"/>
    </location>
    <ligand>
        <name>heme c</name>
        <dbReference type="ChEBI" id="CHEBI:61717"/>
        <label>2</label>
    </ligand>
    <ligandPart>
        <name>Fe</name>
        <dbReference type="ChEBI" id="CHEBI:18248"/>
    </ligandPart>
</feature>
<feature type="domain" description="Cytochrome c" evidence="11">
    <location>
        <begin position="109"/>
        <end position="199"/>
    </location>
</feature>